<dbReference type="Pfam" id="PF00106">
    <property type="entry name" value="adh_short"/>
    <property type="match status" value="1"/>
</dbReference>
<dbReference type="EMBL" id="JFFI01001887">
    <property type="protein sequence ID" value="KXH51202.1"/>
    <property type="molecule type" value="Genomic_DNA"/>
</dbReference>
<dbReference type="Gene3D" id="3.40.50.720">
    <property type="entry name" value="NAD(P)-binding Rossmann-like Domain"/>
    <property type="match status" value="1"/>
</dbReference>
<evidence type="ECO:0000313" key="6">
    <source>
        <dbReference type="Proteomes" id="UP000070121"/>
    </source>
</evidence>
<dbReference type="PANTHER" id="PTHR24322">
    <property type="entry name" value="PKSB"/>
    <property type="match status" value="1"/>
</dbReference>
<evidence type="ECO:0000256" key="1">
    <source>
        <dbReference type="ARBA" id="ARBA00006484"/>
    </source>
</evidence>
<dbReference type="STRING" id="1209931.A0A135TT17"/>
<evidence type="ECO:0000256" key="3">
    <source>
        <dbReference type="ARBA" id="ARBA00023002"/>
    </source>
</evidence>
<comment type="similarity">
    <text evidence="1 4">Belongs to the short-chain dehydrogenases/reductases (SDR) family.</text>
</comment>
<dbReference type="PRINTS" id="PR00080">
    <property type="entry name" value="SDRFAMILY"/>
</dbReference>
<name>A0A135TT17_9PEZI</name>
<dbReference type="InterPro" id="IPR002347">
    <property type="entry name" value="SDR_fam"/>
</dbReference>
<evidence type="ECO:0000256" key="2">
    <source>
        <dbReference type="ARBA" id="ARBA00022857"/>
    </source>
</evidence>
<dbReference type="AlphaFoldDB" id="A0A135TT17"/>
<comment type="caution">
    <text evidence="5">The sequence shown here is derived from an EMBL/GenBank/DDBJ whole genome shotgun (WGS) entry which is preliminary data.</text>
</comment>
<dbReference type="InterPro" id="IPR020904">
    <property type="entry name" value="Sc_DH/Rdtase_CS"/>
</dbReference>
<keyword evidence="6" id="KW-1185">Reference proteome</keyword>
<dbReference type="SUPFAM" id="SSF51735">
    <property type="entry name" value="NAD(P)-binding Rossmann-fold domains"/>
    <property type="match status" value="1"/>
</dbReference>
<dbReference type="OrthoDB" id="10253736at2759"/>
<sequence length="368" mass="40266">MPLTIDTVAVFLRGTILNPALVATVAGVATLSLDQAALTSYNVPFTLPRLQLASYALAAGGLVLRLHEHLTRWTANNWTTDTTWDWSKEIVVVTGASGGIGIGAGVVRDLLARNPHTTIVVVDYVPMAWQPSPGTRKNLHYYQCDLSDKDNIRSLCQRIRAEVGNPTVLVNNAGLGRGRTVMEGTYADVELTINTNLLAPFLLIKEFLPHMVRENHGHIVNVSSMSSVMPPAQIADYAATKAGLAALHESLQLELKYIHNAPKVRLTLGLLSFAKTAMFKGETGQSAFVFPLLEPDAVARAFTDALYSGLGRVIYLPGMMRYIAMLRSSPEWFWRIARESTAGLKVDFKGYQKVDSKTGKLEVMDGKK</sequence>
<evidence type="ECO:0000313" key="5">
    <source>
        <dbReference type="EMBL" id="KXH51202.1"/>
    </source>
</evidence>
<keyword evidence="2" id="KW-0521">NADP</keyword>
<gene>
    <name evidence="5" type="ORF">CSAL01_12080</name>
</gene>
<evidence type="ECO:0000256" key="4">
    <source>
        <dbReference type="RuleBase" id="RU000363"/>
    </source>
</evidence>
<dbReference type="PANTHER" id="PTHR24322:SF736">
    <property type="entry name" value="RETINOL DEHYDROGENASE 10"/>
    <property type="match status" value="1"/>
</dbReference>
<reference evidence="5 6" key="1">
    <citation type="submission" date="2014-02" db="EMBL/GenBank/DDBJ databases">
        <title>The genome sequence of Colletotrichum salicis CBS 607.94.</title>
        <authorList>
            <person name="Baroncelli R."/>
            <person name="Thon M.R."/>
        </authorList>
    </citation>
    <scope>NUCLEOTIDE SEQUENCE [LARGE SCALE GENOMIC DNA]</scope>
    <source>
        <strain evidence="5 6">CBS 607.94</strain>
    </source>
</reference>
<dbReference type="GO" id="GO:0016616">
    <property type="term" value="F:oxidoreductase activity, acting on the CH-OH group of donors, NAD or NADP as acceptor"/>
    <property type="evidence" value="ECO:0007669"/>
    <property type="project" value="TreeGrafter"/>
</dbReference>
<accession>A0A135TT17</accession>
<dbReference type="InterPro" id="IPR036291">
    <property type="entry name" value="NAD(P)-bd_dom_sf"/>
</dbReference>
<dbReference type="Proteomes" id="UP000070121">
    <property type="component" value="Unassembled WGS sequence"/>
</dbReference>
<dbReference type="PRINTS" id="PR00081">
    <property type="entry name" value="GDHRDH"/>
</dbReference>
<proteinExistence type="inferred from homology"/>
<organism evidence="5 6">
    <name type="scientific">Colletotrichum salicis</name>
    <dbReference type="NCBI Taxonomy" id="1209931"/>
    <lineage>
        <taxon>Eukaryota</taxon>
        <taxon>Fungi</taxon>
        <taxon>Dikarya</taxon>
        <taxon>Ascomycota</taxon>
        <taxon>Pezizomycotina</taxon>
        <taxon>Sordariomycetes</taxon>
        <taxon>Hypocreomycetidae</taxon>
        <taxon>Glomerellales</taxon>
        <taxon>Glomerellaceae</taxon>
        <taxon>Colletotrichum</taxon>
        <taxon>Colletotrichum acutatum species complex</taxon>
    </lineage>
</organism>
<protein>
    <submittedName>
        <fullName evidence="5">Short-chain dehydrogenase</fullName>
    </submittedName>
</protein>
<dbReference type="PROSITE" id="PS00061">
    <property type="entry name" value="ADH_SHORT"/>
    <property type="match status" value="1"/>
</dbReference>
<keyword evidence="3" id="KW-0560">Oxidoreductase</keyword>